<dbReference type="AlphaFoldDB" id="A0A1L6MZS1"/>
<feature type="region of interest" description="Disordered" evidence="1">
    <location>
        <begin position="53"/>
        <end position="76"/>
    </location>
</feature>
<dbReference type="Proteomes" id="UP000185544">
    <property type="component" value="Chromosome"/>
</dbReference>
<keyword evidence="3" id="KW-1185">Reference proteome</keyword>
<dbReference type="Pfam" id="PF10685">
    <property type="entry name" value="KGG"/>
    <property type="match status" value="1"/>
</dbReference>
<dbReference type="KEGG" id="pabo:BCY86_04855"/>
<gene>
    <name evidence="2" type="ORF">BCY86_04855</name>
</gene>
<accession>A0A1L6MZS1</accession>
<evidence type="ECO:0000313" key="2">
    <source>
        <dbReference type="EMBL" id="APS00898.1"/>
    </source>
</evidence>
<reference evidence="2 3" key="1">
    <citation type="submission" date="2016-08" db="EMBL/GenBank/DDBJ databases">
        <title>Identification and validation of antigenic proteins from Pajaroellobacter abortibovis using de-novo genome sequence assembly and reverse vaccinology.</title>
        <authorList>
            <person name="Welly B.T."/>
            <person name="Miller M.R."/>
            <person name="Stott J.L."/>
            <person name="Blanchard M.T."/>
            <person name="Islas-Trejo A.D."/>
            <person name="O'Rourke S.M."/>
            <person name="Young A.E."/>
            <person name="Medrano J.F."/>
            <person name="Van Eenennaam A.L."/>
        </authorList>
    </citation>
    <scope>NUCLEOTIDE SEQUENCE [LARGE SCALE GENOMIC DNA]</scope>
    <source>
        <strain evidence="2 3">BTF92-0548A/99-0131</strain>
    </source>
</reference>
<evidence type="ECO:0000256" key="1">
    <source>
        <dbReference type="SAM" id="MobiDB-lite"/>
    </source>
</evidence>
<dbReference type="OrthoDB" id="9814245at2"/>
<proteinExistence type="predicted"/>
<dbReference type="EMBL" id="CP016908">
    <property type="protein sequence ID" value="APS00898.1"/>
    <property type="molecule type" value="Genomic_DNA"/>
</dbReference>
<protein>
    <recommendedName>
        <fullName evidence="4">Stress-induced protein</fullName>
    </recommendedName>
</protein>
<sequence>MARGIKSVKVSKPRGFAAMDRKLVSEIAKKGGQAAHKAGTAHEFTSEEARIAGRKGGQVTHQRRAAQLQATAKHTN</sequence>
<organism evidence="2 3">
    <name type="scientific">Pajaroellobacter abortibovis</name>
    <dbReference type="NCBI Taxonomy" id="1882918"/>
    <lineage>
        <taxon>Bacteria</taxon>
        <taxon>Pseudomonadati</taxon>
        <taxon>Myxococcota</taxon>
        <taxon>Polyangia</taxon>
        <taxon>Polyangiales</taxon>
        <taxon>Polyangiaceae</taxon>
    </lineage>
</organism>
<evidence type="ECO:0000313" key="3">
    <source>
        <dbReference type="Proteomes" id="UP000185544"/>
    </source>
</evidence>
<dbReference type="InterPro" id="IPR019626">
    <property type="entry name" value="Stress-induced_KGG_rpt"/>
</dbReference>
<evidence type="ECO:0008006" key="4">
    <source>
        <dbReference type="Google" id="ProtNLM"/>
    </source>
</evidence>
<name>A0A1L6MZS1_9BACT</name>